<dbReference type="EMBL" id="GL376601">
    <property type="status" value="NOT_ANNOTATED_CDS"/>
    <property type="molecule type" value="Genomic_DNA"/>
</dbReference>
<dbReference type="eggNOG" id="ENOG502S511">
    <property type="taxonomic scope" value="Eukaryota"/>
</dbReference>
<evidence type="ECO:0000313" key="2">
    <source>
        <dbReference type="EnsemblProtists" id="PYU1_T012148"/>
    </source>
</evidence>
<reference evidence="2" key="3">
    <citation type="submission" date="2015-02" db="UniProtKB">
        <authorList>
            <consortium name="EnsemblProtists"/>
        </authorList>
    </citation>
    <scope>IDENTIFICATION</scope>
    <source>
        <strain evidence="2">DAOM BR144</strain>
    </source>
</reference>
<dbReference type="InterPro" id="IPR015797">
    <property type="entry name" value="NUDIX_hydrolase-like_dom_sf"/>
</dbReference>
<evidence type="ECO:0000259" key="1">
    <source>
        <dbReference type="PROSITE" id="PS51462"/>
    </source>
</evidence>
<protein>
    <recommendedName>
        <fullName evidence="1">Nudix hydrolase domain-containing protein</fullName>
    </recommendedName>
</protein>
<dbReference type="InParanoid" id="K3X4J9"/>
<feature type="domain" description="Nudix hydrolase" evidence="1">
    <location>
        <begin position="1"/>
        <end position="207"/>
    </location>
</feature>
<keyword evidence="3" id="KW-1185">Reference proteome</keyword>
<dbReference type="InterPro" id="IPR000086">
    <property type="entry name" value="NUDIX_hydrolase_dom"/>
</dbReference>
<dbReference type="HOGENOM" id="CLU_093335_0_0_1"/>
<accession>K3X4J9</accession>
<proteinExistence type="predicted"/>
<evidence type="ECO:0000313" key="3">
    <source>
        <dbReference type="Proteomes" id="UP000019132"/>
    </source>
</evidence>
<dbReference type="SUPFAM" id="SSF55811">
    <property type="entry name" value="Nudix"/>
    <property type="match status" value="1"/>
</dbReference>
<reference evidence="3" key="2">
    <citation type="submission" date="2010-04" db="EMBL/GenBank/DDBJ databases">
        <authorList>
            <person name="Buell R."/>
            <person name="Hamilton J."/>
            <person name="Hostetler J."/>
        </authorList>
    </citation>
    <scope>NUCLEOTIDE SEQUENCE [LARGE SCALE GENOMIC DNA]</scope>
    <source>
        <strain evidence="3">DAOM:BR144</strain>
    </source>
</reference>
<sequence>MEITIVNAATLVCVRERRAPVKKNDGTASSASSSSWEVLLGQSEVKNWLRSTDKLTRIMRYPGEWKFPGGVVDDCDASLEATALRELQEEFAGIPVTQQNARMYFFLEKLTRPIQSKRHRMFNFIAFEDENTTWMSDDAIAAVNATLAEKRAAFEATYLADGSFWRMSDDEKMRVSPEIHRVQWFPIATAMDMMQDTLVDPYTPLDDWQKQEFDRYGVSKRDPMYITLRVLQEIAEIHPSDALRAKVKSTRAPTMDIVLALNSSL</sequence>
<dbReference type="OMA" id="QSEVKNW"/>
<dbReference type="Gene3D" id="3.90.79.10">
    <property type="entry name" value="Nucleoside Triphosphate Pyrophosphohydrolase"/>
    <property type="match status" value="1"/>
</dbReference>
<dbReference type="EnsemblProtists" id="PYU1_T012148">
    <property type="protein sequence ID" value="PYU1_T012148"/>
    <property type="gene ID" value="PYU1_G012122"/>
</dbReference>
<dbReference type="PROSITE" id="PS51462">
    <property type="entry name" value="NUDIX"/>
    <property type="match status" value="1"/>
</dbReference>
<dbReference type="AlphaFoldDB" id="K3X4J9"/>
<dbReference type="Proteomes" id="UP000019132">
    <property type="component" value="Unassembled WGS sequence"/>
</dbReference>
<dbReference type="VEuPathDB" id="FungiDB:PYU1_G012122"/>
<dbReference type="Pfam" id="PF00293">
    <property type="entry name" value="NUDIX"/>
    <property type="match status" value="1"/>
</dbReference>
<name>K3X4J9_GLOUD</name>
<organism evidence="2 3">
    <name type="scientific">Globisporangium ultimum (strain ATCC 200006 / CBS 805.95 / DAOM BR144)</name>
    <name type="common">Pythium ultimum</name>
    <dbReference type="NCBI Taxonomy" id="431595"/>
    <lineage>
        <taxon>Eukaryota</taxon>
        <taxon>Sar</taxon>
        <taxon>Stramenopiles</taxon>
        <taxon>Oomycota</taxon>
        <taxon>Peronosporomycetes</taxon>
        <taxon>Pythiales</taxon>
        <taxon>Pythiaceae</taxon>
        <taxon>Globisporangium</taxon>
    </lineage>
</organism>
<reference evidence="3" key="1">
    <citation type="journal article" date="2010" name="Genome Biol.">
        <title>Genome sequence of the necrotrophic plant pathogen Pythium ultimum reveals original pathogenicity mechanisms and effector repertoire.</title>
        <authorList>
            <person name="Levesque C.A."/>
            <person name="Brouwer H."/>
            <person name="Cano L."/>
            <person name="Hamilton J.P."/>
            <person name="Holt C."/>
            <person name="Huitema E."/>
            <person name="Raffaele S."/>
            <person name="Robideau G.P."/>
            <person name="Thines M."/>
            <person name="Win J."/>
            <person name="Zerillo M.M."/>
            <person name="Beakes G.W."/>
            <person name="Boore J.L."/>
            <person name="Busam D."/>
            <person name="Dumas B."/>
            <person name="Ferriera S."/>
            <person name="Fuerstenberg S.I."/>
            <person name="Gachon C.M."/>
            <person name="Gaulin E."/>
            <person name="Govers F."/>
            <person name="Grenville-Briggs L."/>
            <person name="Horner N."/>
            <person name="Hostetler J."/>
            <person name="Jiang R.H."/>
            <person name="Johnson J."/>
            <person name="Krajaejun T."/>
            <person name="Lin H."/>
            <person name="Meijer H.J."/>
            <person name="Moore B."/>
            <person name="Morris P."/>
            <person name="Phuntmart V."/>
            <person name="Puiu D."/>
            <person name="Shetty J."/>
            <person name="Stajich J.E."/>
            <person name="Tripathy S."/>
            <person name="Wawra S."/>
            <person name="van West P."/>
            <person name="Whitty B.R."/>
            <person name="Coutinho P.M."/>
            <person name="Henrissat B."/>
            <person name="Martin F."/>
            <person name="Thomas P.D."/>
            <person name="Tyler B.M."/>
            <person name="De Vries R.P."/>
            <person name="Kamoun S."/>
            <person name="Yandell M."/>
            <person name="Tisserat N."/>
            <person name="Buell C.R."/>
        </authorList>
    </citation>
    <scope>NUCLEOTIDE SEQUENCE</scope>
    <source>
        <strain evidence="3">DAOM:BR144</strain>
    </source>
</reference>